<evidence type="ECO:0000313" key="1">
    <source>
        <dbReference type="EMBL" id="KAI4297398.1"/>
    </source>
</evidence>
<dbReference type="Proteomes" id="UP000828941">
    <property type="component" value="Chromosome 14"/>
</dbReference>
<proteinExistence type="predicted"/>
<keyword evidence="2" id="KW-1185">Reference proteome</keyword>
<comment type="caution">
    <text evidence="1">The sequence shown here is derived from an EMBL/GenBank/DDBJ whole genome shotgun (WGS) entry which is preliminary data.</text>
</comment>
<evidence type="ECO:0000313" key="2">
    <source>
        <dbReference type="Proteomes" id="UP000828941"/>
    </source>
</evidence>
<reference evidence="1 2" key="1">
    <citation type="journal article" date="2022" name="DNA Res.">
        <title>Chromosomal-level genome assembly of the orchid tree Bauhinia variegata (Leguminosae; Cercidoideae) supports the allotetraploid origin hypothesis of Bauhinia.</title>
        <authorList>
            <person name="Zhong Y."/>
            <person name="Chen Y."/>
            <person name="Zheng D."/>
            <person name="Pang J."/>
            <person name="Liu Y."/>
            <person name="Luo S."/>
            <person name="Meng S."/>
            <person name="Qian L."/>
            <person name="Wei D."/>
            <person name="Dai S."/>
            <person name="Zhou R."/>
        </authorList>
    </citation>
    <scope>NUCLEOTIDE SEQUENCE [LARGE SCALE GENOMIC DNA]</scope>
    <source>
        <strain evidence="1">BV-YZ2020</strain>
    </source>
</reference>
<gene>
    <name evidence="1" type="ORF">L6164_037294</name>
</gene>
<organism evidence="1 2">
    <name type="scientific">Bauhinia variegata</name>
    <name type="common">Purple orchid tree</name>
    <name type="synonym">Phanera variegata</name>
    <dbReference type="NCBI Taxonomy" id="167791"/>
    <lineage>
        <taxon>Eukaryota</taxon>
        <taxon>Viridiplantae</taxon>
        <taxon>Streptophyta</taxon>
        <taxon>Embryophyta</taxon>
        <taxon>Tracheophyta</taxon>
        <taxon>Spermatophyta</taxon>
        <taxon>Magnoliopsida</taxon>
        <taxon>eudicotyledons</taxon>
        <taxon>Gunneridae</taxon>
        <taxon>Pentapetalae</taxon>
        <taxon>rosids</taxon>
        <taxon>fabids</taxon>
        <taxon>Fabales</taxon>
        <taxon>Fabaceae</taxon>
        <taxon>Cercidoideae</taxon>
        <taxon>Cercideae</taxon>
        <taxon>Bauhiniinae</taxon>
        <taxon>Bauhinia</taxon>
    </lineage>
</organism>
<accession>A0ACB9KJL2</accession>
<sequence>MHASFLHFLKICCISVSLLTSCYPQFSSSSFFNITSFNSETDNIGFEGDAALSDDGTFWLTSVKYPWRVGHLTYDQLLRLWDSTKGVLTDFRTRFSLTIDPVNPGRYSDGFAFFMADISSSIPPNSLGEYLGRLNTSSIENVSENSIVLGEFDTFSNADFDQPDVDQHIEISNNSFIYESNAGRSGERKRKVLLIVSVTCSLSLVILLVCLCWYLVNRRRSKLQDNTNQNSRDFDITATIPREFHYKELAAATNGFANNRKLGQGGSGQVYKGVLNDLGRVIAVKRISPEHGSSKRIFINEVKIISRLIHRNVVQFIGWCHEQGELLLVFEYMSNGSLDTHLFGHKEILPWNIRYNIAQGVVTALRYLHDEAEQCVLHRDVKSANVMLDTDFNAKVGDFGIAKLINTKLNTHKTALVGTIGYLAPEYIKEGRATKALDIYSFGIVALEIACGRKTHVEEGYHISLVNWVWKVYVEGNILNAADERLNMDFDVNEMKCLLTVGLWCTNPNDKERPQASQVINVLQHEVSLPTLPNNLHDFASCSNPIQGQYNSFQTQPITRTLHSVGR</sequence>
<dbReference type="EMBL" id="CM039439">
    <property type="protein sequence ID" value="KAI4297398.1"/>
    <property type="molecule type" value="Genomic_DNA"/>
</dbReference>
<protein>
    <submittedName>
        <fullName evidence="1">Uncharacterized protein</fullName>
    </submittedName>
</protein>
<name>A0ACB9KJL2_BAUVA</name>